<name>A0ABU0W9E0_9GAMM</name>
<feature type="chain" id="PRO_5046666903" description="DUF2946 domain-containing protein" evidence="2">
    <location>
        <begin position="23"/>
        <end position="136"/>
    </location>
</feature>
<dbReference type="Proteomes" id="UP001239019">
    <property type="component" value="Unassembled WGS sequence"/>
</dbReference>
<keyword evidence="2" id="KW-0732">Signal</keyword>
<protein>
    <recommendedName>
        <fullName evidence="5">DUF2946 domain-containing protein</fullName>
    </recommendedName>
</protein>
<evidence type="ECO:0000313" key="3">
    <source>
        <dbReference type="EMBL" id="MDQ2070378.1"/>
    </source>
</evidence>
<evidence type="ECO:0008006" key="5">
    <source>
        <dbReference type="Google" id="ProtNLM"/>
    </source>
</evidence>
<sequence>MRTVASRTLLLLLLSLSLATRAVVPLGFMPGQGSWLEFCPDQGWDTAFLERVQQGDVHPDHDHHHHHGHGPHSDQAEATAPHCPWSPLASDYALIDTALAAQAPDLLPILRQSEGAAIPASIGLRLPPVRAPPHRL</sequence>
<organism evidence="3 4">
    <name type="scientific">Natronospira bacteriovora</name>
    <dbReference type="NCBI Taxonomy" id="3069753"/>
    <lineage>
        <taxon>Bacteria</taxon>
        <taxon>Pseudomonadati</taxon>
        <taxon>Pseudomonadota</taxon>
        <taxon>Gammaproteobacteria</taxon>
        <taxon>Natronospirales</taxon>
        <taxon>Natronospiraceae</taxon>
        <taxon>Natronospira</taxon>
    </lineage>
</organism>
<comment type="caution">
    <text evidence="3">The sequence shown here is derived from an EMBL/GenBank/DDBJ whole genome shotgun (WGS) entry which is preliminary data.</text>
</comment>
<proteinExistence type="predicted"/>
<keyword evidence="4" id="KW-1185">Reference proteome</keyword>
<evidence type="ECO:0000313" key="4">
    <source>
        <dbReference type="Proteomes" id="UP001239019"/>
    </source>
</evidence>
<gene>
    <name evidence="3" type="ORF">RBH19_10855</name>
</gene>
<reference evidence="3 4" key="1">
    <citation type="submission" date="2023-08" db="EMBL/GenBank/DDBJ databases">
        <title>Whole-genome sequencing of halo(alkali)philic microorganisms from hypersaline lakes.</title>
        <authorList>
            <person name="Sorokin D.Y."/>
            <person name="Abbas B."/>
            <person name="Merkel A.Y."/>
        </authorList>
    </citation>
    <scope>NUCLEOTIDE SEQUENCE [LARGE SCALE GENOMIC DNA]</scope>
    <source>
        <strain evidence="3 4">AB-CW4</strain>
    </source>
</reference>
<evidence type="ECO:0000256" key="1">
    <source>
        <dbReference type="SAM" id="MobiDB-lite"/>
    </source>
</evidence>
<dbReference type="RefSeq" id="WP_306728878.1">
    <property type="nucleotide sequence ID" value="NZ_JAVDDT010000007.1"/>
</dbReference>
<dbReference type="EMBL" id="JAVDDT010000007">
    <property type="protein sequence ID" value="MDQ2070378.1"/>
    <property type="molecule type" value="Genomic_DNA"/>
</dbReference>
<evidence type="ECO:0000256" key="2">
    <source>
        <dbReference type="SAM" id="SignalP"/>
    </source>
</evidence>
<accession>A0ABU0W9E0</accession>
<feature type="signal peptide" evidence="2">
    <location>
        <begin position="1"/>
        <end position="22"/>
    </location>
</feature>
<feature type="region of interest" description="Disordered" evidence="1">
    <location>
        <begin position="57"/>
        <end position="81"/>
    </location>
</feature>